<proteinExistence type="predicted"/>
<feature type="compositionally biased region" description="Basic residues" evidence="1">
    <location>
        <begin position="510"/>
        <end position="522"/>
    </location>
</feature>
<feature type="compositionally biased region" description="Basic and acidic residues" evidence="1">
    <location>
        <begin position="433"/>
        <end position="445"/>
    </location>
</feature>
<gene>
    <name evidence="2" type="ORF">H5410_046264</name>
</gene>
<dbReference type="EMBL" id="JACXVP010000009">
    <property type="protein sequence ID" value="KAG5585830.1"/>
    <property type="molecule type" value="Genomic_DNA"/>
</dbReference>
<comment type="caution">
    <text evidence="2">The sequence shown here is derived from an EMBL/GenBank/DDBJ whole genome shotgun (WGS) entry which is preliminary data.</text>
</comment>
<dbReference type="AlphaFoldDB" id="A0A9J5XF64"/>
<dbReference type="Proteomes" id="UP000824120">
    <property type="component" value="Chromosome 9"/>
</dbReference>
<name>A0A9J5XF64_SOLCO</name>
<dbReference type="InterPro" id="IPR040256">
    <property type="entry name" value="At4g02000-like"/>
</dbReference>
<organism evidence="2 3">
    <name type="scientific">Solanum commersonii</name>
    <name type="common">Commerson's wild potato</name>
    <name type="synonym">Commerson's nightshade</name>
    <dbReference type="NCBI Taxonomy" id="4109"/>
    <lineage>
        <taxon>Eukaryota</taxon>
        <taxon>Viridiplantae</taxon>
        <taxon>Streptophyta</taxon>
        <taxon>Embryophyta</taxon>
        <taxon>Tracheophyta</taxon>
        <taxon>Spermatophyta</taxon>
        <taxon>Magnoliopsida</taxon>
        <taxon>eudicotyledons</taxon>
        <taxon>Gunneridae</taxon>
        <taxon>Pentapetalae</taxon>
        <taxon>asterids</taxon>
        <taxon>lamiids</taxon>
        <taxon>Solanales</taxon>
        <taxon>Solanaceae</taxon>
        <taxon>Solanoideae</taxon>
        <taxon>Solaneae</taxon>
        <taxon>Solanum</taxon>
    </lineage>
</organism>
<feature type="compositionally biased region" description="Low complexity" evidence="1">
    <location>
        <begin position="353"/>
        <end position="367"/>
    </location>
</feature>
<feature type="compositionally biased region" description="Low complexity" evidence="1">
    <location>
        <begin position="396"/>
        <end position="410"/>
    </location>
</feature>
<dbReference type="PANTHER" id="PTHR31286">
    <property type="entry name" value="GLYCINE-RICH CELL WALL STRUCTURAL PROTEIN 1.8-LIKE"/>
    <property type="match status" value="1"/>
</dbReference>
<feature type="compositionally biased region" description="Basic and acidic residues" evidence="1">
    <location>
        <begin position="330"/>
        <end position="352"/>
    </location>
</feature>
<feature type="region of interest" description="Disordered" evidence="1">
    <location>
        <begin position="330"/>
        <end position="553"/>
    </location>
</feature>
<evidence type="ECO:0000256" key="1">
    <source>
        <dbReference type="SAM" id="MobiDB-lite"/>
    </source>
</evidence>
<evidence type="ECO:0000313" key="2">
    <source>
        <dbReference type="EMBL" id="KAG5585830.1"/>
    </source>
</evidence>
<evidence type="ECO:0000313" key="3">
    <source>
        <dbReference type="Proteomes" id="UP000824120"/>
    </source>
</evidence>
<feature type="compositionally biased region" description="Polar residues" evidence="1">
    <location>
        <begin position="447"/>
        <end position="457"/>
    </location>
</feature>
<feature type="compositionally biased region" description="Polar residues" evidence="1">
    <location>
        <begin position="40"/>
        <end position="70"/>
    </location>
</feature>
<protein>
    <recommendedName>
        <fullName evidence="4">CCHC-type domain-containing protein</fullName>
    </recommendedName>
</protein>
<keyword evidence="3" id="KW-1185">Reference proteome</keyword>
<dbReference type="OrthoDB" id="424974at2759"/>
<accession>A0A9J5XF64</accession>
<evidence type="ECO:0008006" key="4">
    <source>
        <dbReference type="Google" id="ProtNLM"/>
    </source>
</evidence>
<dbReference type="Gene3D" id="4.10.60.10">
    <property type="entry name" value="Zinc finger, CCHC-type"/>
    <property type="match status" value="1"/>
</dbReference>
<sequence>MQPENEECNPKETTDENGQGRLQGIQQAVATGKPCEGNDHNSNSGKSSNLDPNSNDHINPSSTDPSSRHNGNGKVPVVVIDGKQEMETQCATVIQYDRNQLAPKIPPPLNVSSNFDAYRPPQQKTNQNINEQNQNKLPATSSFTRNTNQIPDQAPPIVTQSLATRLRDNQIKNTIPMIIDQPIITTRQGYPSITFYEADFLQKMPSRCHSMKLQVWTPTFKPAEETPIVPIWITLPELPWHCHYMDILTPLLSPIGKALYLDSAIVQKTRGSVTKVRVQIDLTKERSQHVWLGFSEKDPNLGKWQVIEYEDVPSYCIYCKHQGHMIRDCSQKEKDDETKKNKELEANKKVQDKQQNQSSKGNQQQVQIKENMHSNRKGNEKRHTEAVTENKEEQWQIQNKNKNRQHNQNQDPKRSETTRLKQQSTNIVQHMAAKKEGVPKGRESDQAPATTQNNIPHHQNKAHLTSDEGKETPNQQIHISKAKRNQPKGSMAKDMGNKAGPSNQMETPKSKNKPSKKKREAARKKQNEQNHQKQPPNNSHPEENPCTDFIMMD</sequence>
<feature type="compositionally biased region" description="Basic and acidic residues" evidence="1">
    <location>
        <begin position="370"/>
        <end position="394"/>
    </location>
</feature>
<feature type="region of interest" description="Disordered" evidence="1">
    <location>
        <begin position="1"/>
        <end position="75"/>
    </location>
</feature>
<dbReference type="PANTHER" id="PTHR31286:SF177">
    <property type="entry name" value="ENDONUCLEASE_EXONUCLEASE_PHOSPHATASE"/>
    <property type="match status" value="1"/>
</dbReference>
<reference evidence="2 3" key="1">
    <citation type="submission" date="2020-09" db="EMBL/GenBank/DDBJ databases">
        <title>De no assembly of potato wild relative species, Solanum commersonii.</title>
        <authorList>
            <person name="Cho K."/>
        </authorList>
    </citation>
    <scope>NUCLEOTIDE SEQUENCE [LARGE SCALE GENOMIC DNA]</scope>
    <source>
        <strain evidence="2">LZ3.2</strain>
        <tissue evidence="2">Leaf</tissue>
    </source>
</reference>